<evidence type="ECO:0000313" key="2">
    <source>
        <dbReference type="EMBL" id="UFZ03899.1"/>
    </source>
</evidence>
<feature type="transmembrane region" description="Helical" evidence="1">
    <location>
        <begin position="38"/>
        <end position="58"/>
    </location>
</feature>
<evidence type="ECO:0000256" key="1">
    <source>
        <dbReference type="SAM" id="Phobius"/>
    </source>
</evidence>
<gene>
    <name evidence="2" type="ORF">LQG66_32675</name>
</gene>
<accession>A0ABY3RAC0</accession>
<keyword evidence="1" id="KW-0812">Transmembrane</keyword>
<name>A0ABY3RAC0_9BRAD</name>
<protein>
    <recommendedName>
        <fullName evidence="4">DUF962 domain-containing protein</fullName>
    </recommendedName>
</protein>
<dbReference type="Proteomes" id="UP001431010">
    <property type="component" value="Chromosome"/>
</dbReference>
<evidence type="ECO:0008006" key="4">
    <source>
        <dbReference type="Google" id="ProtNLM"/>
    </source>
</evidence>
<reference evidence="2" key="1">
    <citation type="journal article" date="2024" name="Antonie Van Leeuwenhoek">
        <title>Bradyrhizobium ontarionense sp. nov., a novel bacterial symbiont isolated from Aeschynomene indica (Indian jointvetch), harbours photosynthesis, nitrogen fixation and nitrous oxide (N2O) reductase genes.</title>
        <authorList>
            <person name="Bromfield E.S.P."/>
            <person name="Cloutier S."/>
        </authorList>
    </citation>
    <scope>NUCLEOTIDE SEQUENCE</scope>
    <source>
        <strain evidence="2">A19</strain>
    </source>
</reference>
<feature type="transmembrane region" description="Helical" evidence="1">
    <location>
        <begin position="99"/>
        <end position="118"/>
    </location>
</feature>
<keyword evidence="3" id="KW-1185">Reference proteome</keyword>
<proteinExistence type="predicted"/>
<dbReference type="RefSeq" id="WP_231319912.1">
    <property type="nucleotide sequence ID" value="NZ_CP088156.1"/>
</dbReference>
<feature type="transmembrane region" description="Helical" evidence="1">
    <location>
        <begin position="138"/>
        <end position="157"/>
    </location>
</feature>
<dbReference type="EMBL" id="CP088156">
    <property type="protein sequence ID" value="UFZ03899.1"/>
    <property type="molecule type" value="Genomic_DNA"/>
</dbReference>
<keyword evidence="1" id="KW-1133">Transmembrane helix</keyword>
<evidence type="ECO:0000313" key="3">
    <source>
        <dbReference type="Proteomes" id="UP001431010"/>
    </source>
</evidence>
<organism evidence="2 3">
    <name type="scientific">Bradyrhizobium ontarionense</name>
    <dbReference type="NCBI Taxonomy" id="2898149"/>
    <lineage>
        <taxon>Bacteria</taxon>
        <taxon>Pseudomonadati</taxon>
        <taxon>Pseudomonadota</taxon>
        <taxon>Alphaproteobacteria</taxon>
        <taxon>Hyphomicrobiales</taxon>
        <taxon>Nitrobacteraceae</taxon>
        <taxon>Bradyrhizobium</taxon>
    </lineage>
</organism>
<keyword evidence="1" id="KW-0472">Membrane</keyword>
<sequence length="210" mass="24432">MMKHFLEQLRIQRWDDHRYYHHSRINQSLHFVSALSFMIAYAMMVFDPLISALIGWLVSMTSRQAGHFFFEPKGYDHVNHATHEHKEEIKVGYNLQRKVVLMSIWAAAPVVLYLQPTVFGLLTPWTSVMDFVRETAKLWLVIGIGGLVFRTVQLFFIRDVETGLVWMTKILTDPFNDFMQYRAAPLALLRGELIDPGLHLMGESLEEQHA</sequence>